<dbReference type="InterPro" id="IPR000914">
    <property type="entry name" value="SBP_5_dom"/>
</dbReference>
<dbReference type="InterPro" id="IPR039424">
    <property type="entry name" value="SBP_5"/>
</dbReference>
<evidence type="ECO:0000256" key="5">
    <source>
        <dbReference type="SAM" id="SignalP"/>
    </source>
</evidence>
<dbReference type="Gene3D" id="3.10.105.10">
    <property type="entry name" value="Dipeptide-binding Protein, Domain 3"/>
    <property type="match status" value="1"/>
</dbReference>
<keyword evidence="8" id="KW-1185">Reference proteome</keyword>
<dbReference type="FunFam" id="3.90.76.10:FF:000001">
    <property type="entry name" value="Oligopeptide ABC transporter substrate-binding protein"/>
    <property type="match status" value="1"/>
</dbReference>
<dbReference type="GO" id="GO:1904680">
    <property type="term" value="F:peptide transmembrane transporter activity"/>
    <property type="evidence" value="ECO:0007669"/>
    <property type="project" value="TreeGrafter"/>
</dbReference>
<evidence type="ECO:0000256" key="3">
    <source>
        <dbReference type="ARBA" id="ARBA00022448"/>
    </source>
</evidence>
<dbReference type="PANTHER" id="PTHR30290:SF23">
    <property type="entry name" value="PERIPLASMIC MUREIN PEPTIDE-BINDING PROTEIN"/>
    <property type="match status" value="1"/>
</dbReference>
<dbReference type="EMBL" id="OMOI01000001">
    <property type="protein sequence ID" value="SPF75345.1"/>
    <property type="molecule type" value="Genomic_DNA"/>
</dbReference>
<dbReference type="PROSITE" id="PS01040">
    <property type="entry name" value="SBP_BACTERIAL_5"/>
    <property type="match status" value="1"/>
</dbReference>
<dbReference type="Gene3D" id="3.90.76.10">
    <property type="entry name" value="Dipeptide-binding Protein, Domain 1"/>
    <property type="match status" value="1"/>
</dbReference>
<accession>A0A2R8AH34</accession>
<evidence type="ECO:0000313" key="7">
    <source>
        <dbReference type="EMBL" id="SPF75345.1"/>
    </source>
</evidence>
<dbReference type="RefSeq" id="WP_108855455.1">
    <property type="nucleotide sequence ID" value="NZ_OMOI01000001.1"/>
</dbReference>
<dbReference type="FunFam" id="3.10.105.10:FF:000001">
    <property type="entry name" value="Oligopeptide ABC transporter, oligopeptide-binding protein"/>
    <property type="match status" value="1"/>
</dbReference>
<feature type="signal peptide" evidence="5">
    <location>
        <begin position="1"/>
        <end position="22"/>
    </location>
</feature>
<organism evidence="7 8">
    <name type="scientific">Aliiroseovarius pelagivivens</name>
    <dbReference type="NCBI Taxonomy" id="1639690"/>
    <lineage>
        <taxon>Bacteria</taxon>
        <taxon>Pseudomonadati</taxon>
        <taxon>Pseudomonadota</taxon>
        <taxon>Alphaproteobacteria</taxon>
        <taxon>Rhodobacterales</taxon>
        <taxon>Paracoccaceae</taxon>
        <taxon>Aliiroseovarius</taxon>
    </lineage>
</organism>
<evidence type="ECO:0000313" key="8">
    <source>
        <dbReference type="Proteomes" id="UP000244911"/>
    </source>
</evidence>
<comment type="subcellular location">
    <subcellularLocation>
        <location evidence="1">Periplasm</location>
    </subcellularLocation>
</comment>
<reference evidence="7 8" key="1">
    <citation type="submission" date="2018-03" db="EMBL/GenBank/DDBJ databases">
        <authorList>
            <person name="Keele B.F."/>
        </authorList>
    </citation>
    <scope>NUCLEOTIDE SEQUENCE [LARGE SCALE GENOMIC DNA]</scope>
    <source>
        <strain evidence="7 8">CECT 8811</strain>
    </source>
</reference>
<evidence type="ECO:0000256" key="4">
    <source>
        <dbReference type="ARBA" id="ARBA00022729"/>
    </source>
</evidence>
<dbReference type="AlphaFoldDB" id="A0A2R8AH34"/>
<dbReference type="Pfam" id="PF00496">
    <property type="entry name" value="SBP_bac_5"/>
    <property type="match status" value="1"/>
</dbReference>
<dbReference type="Gene3D" id="3.40.190.10">
    <property type="entry name" value="Periplasmic binding protein-like II"/>
    <property type="match status" value="1"/>
</dbReference>
<keyword evidence="4 5" id="KW-0732">Signal</keyword>
<dbReference type="Proteomes" id="UP000244911">
    <property type="component" value="Unassembled WGS sequence"/>
</dbReference>
<feature type="domain" description="Solute-binding protein family 5" evidence="6">
    <location>
        <begin position="79"/>
        <end position="463"/>
    </location>
</feature>
<dbReference type="OrthoDB" id="9803988at2"/>
<dbReference type="SUPFAM" id="SSF53850">
    <property type="entry name" value="Periplasmic binding protein-like II"/>
    <property type="match status" value="1"/>
</dbReference>
<gene>
    <name evidence="7" type="primary">oppA</name>
    <name evidence="7" type="ORF">ALP8811_00332</name>
</gene>
<keyword evidence="3" id="KW-0813">Transport</keyword>
<feature type="chain" id="PRO_5015305429" evidence="5">
    <location>
        <begin position="23"/>
        <end position="541"/>
    </location>
</feature>
<dbReference type="GO" id="GO:0030288">
    <property type="term" value="C:outer membrane-bounded periplasmic space"/>
    <property type="evidence" value="ECO:0007669"/>
    <property type="project" value="TreeGrafter"/>
</dbReference>
<comment type="similarity">
    <text evidence="2">Belongs to the bacterial solute-binding protein 5 family.</text>
</comment>
<dbReference type="CDD" id="cd08504">
    <property type="entry name" value="PBP2_OppA"/>
    <property type="match status" value="1"/>
</dbReference>
<sequence length="541" mass="60103">MNISIKAALLGSALALAGPAFADMMHPKTGEKLAENQTFTYRVLDEHTSVDPQIVEDVSGSEIVRDLFEGLYNQNRAGELVPGVALSHTTNDDKTVYTFTLRDDAKWSDGKAVTAGDFVYAWRRLADPATASEYQWYMEVMGIKNAAEVMSGDMAVEELGVKAIDDHTLEVTLGSSLPYFALTTTHTSTFPTPAWAIEAHGSDWIKPANIVVNGAYKLTEHVANERLVRERNEMYWDNDNTIIDTVTSLVINDENVALTRYQAGELDRTEIPAGQYPSLKVSNPDEATAFPRLCSYYYTINVSDSTPEFLKDERVRRALSYAINRDIITEKVLQGGQTAAYTFTPGATAGFEVPSVDYAGWSQDERNAKAVELMAEAGYGADNPIDLTLLYNTSEAHKKVALAVSQMWKQNLGVKVTLENQEWKTYLTTRGEQNYEIARAGWCGDYNEASTFLDLVQSGSGYNDAKYANDMVDGLLADAKTMDNPQPNYTKVEEIIAADMPIIPIYHYAGSFMIKPELIGSWPVENVEQNWYSKDLYKVAK</sequence>
<dbReference type="InterPro" id="IPR030678">
    <property type="entry name" value="Peptide/Ni-bd"/>
</dbReference>
<dbReference type="PIRSF" id="PIRSF002741">
    <property type="entry name" value="MppA"/>
    <property type="match status" value="1"/>
</dbReference>
<evidence type="ECO:0000256" key="2">
    <source>
        <dbReference type="ARBA" id="ARBA00005695"/>
    </source>
</evidence>
<dbReference type="GO" id="GO:0015833">
    <property type="term" value="P:peptide transport"/>
    <property type="evidence" value="ECO:0007669"/>
    <property type="project" value="TreeGrafter"/>
</dbReference>
<name>A0A2R8AH34_9RHOB</name>
<dbReference type="PANTHER" id="PTHR30290">
    <property type="entry name" value="PERIPLASMIC BINDING COMPONENT OF ABC TRANSPORTER"/>
    <property type="match status" value="1"/>
</dbReference>
<proteinExistence type="inferred from homology"/>
<dbReference type="GO" id="GO:0043190">
    <property type="term" value="C:ATP-binding cassette (ABC) transporter complex"/>
    <property type="evidence" value="ECO:0007669"/>
    <property type="project" value="InterPro"/>
</dbReference>
<protein>
    <submittedName>
        <fullName evidence="7">Periplasmic oligopeptide-binding protein</fullName>
    </submittedName>
</protein>
<evidence type="ECO:0000256" key="1">
    <source>
        <dbReference type="ARBA" id="ARBA00004418"/>
    </source>
</evidence>
<dbReference type="InterPro" id="IPR023765">
    <property type="entry name" value="SBP_5_CS"/>
</dbReference>
<evidence type="ECO:0000259" key="6">
    <source>
        <dbReference type="Pfam" id="PF00496"/>
    </source>
</evidence>